<keyword evidence="1" id="KW-0472">Membrane</keyword>
<sequence length="82" mass="9566">MGKYYTEEMASTPINLKLVLFLGLSVAPSHFIMRDDRACIGCTICYFFKSFIILLFLFFELFQDFRKKKGKKPLISFSYLSS</sequence>
<gene>
    <name evidence="2" type="ORF">VNO78_17600</name>
</gene>
<dbReference type="AlphaFoldDB" id="A0AAN9SJ77"/>
<dbReference type="EMBL" id="JAYMYS010000004">
    <property type="protein sequence ID" value="KAK7396529.1"/>
    <property type="molecule type" value="Genomic_DNA"/>
</dbReference>
<feature type="transmembrane region" description="Helical" evidence="1">
    <location>
        <begin position="38"/>
        <end position="62"/>
    </location>
</feature>
<feature type="transmembrane region" description="Helical" evidence="1">
    <location>
        <begin position="12"/>
        <end position="32"/>
    </location>
</feature>
<organism evidence="2 3">
    <name type="scientific">Psophocarpus tetragonolobus</name>
    <name type="common">Winged bean</name>
    <name type="synonym">Dolichos tetragonolobus</name>
    <dbReference type="NCBI Taxonomy" id="3891"/>
    <lineage>
        <taxon>Eukaryota</taxon>
        <taxon>Viridiplantae</taxon>
        <taxon>Streptophyta</taxon>
        <taxon>Embryophyta</taxon>
        <taxon>Tracheophyta</taxon>
        <taxon>Spermatophyta</taxon>
        <taxon>Magnoliopsida</taxon>
        <taxon>eudicotyledons</taxon>
        <taxon>Gunneridae</taxon>
        <taxon>Pentapetalae</taxon>
        <taxon>rosids</taxon>
        <taxon>fabids</taxon>
        <taxon>Fabales</taxon>
        <taxon>Fabaceae</taxon>
        <taxon>Papilionoideae</taxon>
        <taxon>50 kb inversion clade</taxon>
        <taxon>NPAAA clade</taxon>
        <taxon>indigoferoid/millettioid clade</taxon>
        <taxon>Phaseoleae</taxon>
        <taxon>Psophocarpus</taxon>
    </lineage>
</organism>
<protein>
    <submittedName>
        <fullName evidence="2">Uncharacterized protein</fullName>
    </submittedName>
</protein>
<reference evidence="2 3" key="1">
    <citation type="submission" date="2024-01" db="EMBL/GenBank/DDBJ databases">
        <title>The genomes of 5 underutilized Papilionoideae crops provide insights into root nodulation and disease resistanc.</title>
        <authorList>
            <person name="Jiang F."/>
        </authorList>
    </citation>
    <scope>NUCLEOTIDE SEQUENCE [LARGE SCALE GENOMIC DNA]</scope>
    <source>
        <strain evidence="2">DUOXIRENSHENG_FW03</strain>
        <tissue evidence="2">Leaves</tissue>
    </source>
</reference>
<accession>A0AAN9SJ77</accession>
<comment type="caution">
    <text evidence="2">The sequence shown here is derived from an EMBL/GenBank/DDBJ whole genome shotgun (WGS) entry which is preliminary data.</text>
</comment>
<name>A0AAN9SJ77_PSOTE</name>
<evidence type="ECO:0000313" key="3">
    <source>
        <dbReference type="Proteomes" id="UP001386955"/>
    </source>
</evidence>
<proteinExistence type="predicted"/>
<dbReference type="Proteomes" id="UP001386955">
    <property type="component" value="Unassembled WGS sequence"/>
</dbReference>
<keyword evidence="3" id="KW-1185">Reference proteome</keyword>
<keyword evidence="1" id="KW-1133">Transmembrane helix</keyword>
<evidence type="ECO:0000256" key="1">
    <source>
        <dbReference type="SAM" id="Phobius"/>
    </source>
</evidence>
<evidence type="ECO:0000313" key="2">
    <source>
        <dbReference type="EMBL" id="KAK7396529.1"/>
    </source>
</evidence>
<keyword evidence="1" id="KW-0812">Transmembrane</keyword>